<protein>
    <recommendedName>
        <fullName evidence="4">3CxxC-type domain-containing protein</fullName>
    </recommendedName>
</protein>
<dbReference type="STRING" id="554155.C5FNC1"/>
<dbReference type="eggNOG" id="ENOG502SPG4">
    <property type="taxonomic scope" value="Eukaryota"/>
</dbReference>
<accession>C5FNC1</accession>
<dbReference type="OMA" id="FHTNDED"/>
<name>C5FNC1_ARTOC</name>
<dbReference type="RefSeq" id="XP_002846439.1">
    <property type="nucleotide sequence ID" value="XM_002846393.1"/>
</dbReference>
<dbReference type="InterPro" id="IPR027377">
    <property type="entry name" value="ZAR1/RTP1-5-like_Znf-3CxxC"/>
</dbReference>
<keyword evidence="1" id="KW-0479">Metal-binding</keyword>
<keyword evidence="3" id="KW-0862">Zinc</keyword>
<evidence type="ECO:0000313" key="6">
    <source>
        <dbReference type="Proteomes" id="UP000002035"/>
    </source>
</evidence>
<dbReference type="GeneID" id="9224508"/>
<dbReference type="VEuPathDB" id="FungiDB:MCYG_04176"/>
<dbReference type="OrthoDB" id="8121437at2759"/>
<organism evidence="5 6">
    <name type="scientific">Arthroderma otae (strain ATCC MYA-4605 / CBS 113480)</name>
    <name type="common">Microsporum canis</name>
    <dbReference type="NCBI Taxonomy" id="554155"/>
    <lineage>
        <taxon>Eukaryota</taxon>
        <taxon>Fungi</taxon>
        <taxon>Dikarya</taxon>
        <taxon>Ascomycota</taxon>
        <taxon>Pezizomycotina</taxon>
        <taxon>Eurotiomycetes</taxon>
        <taxon>Eurotiomycetidae</taxon>
        <taxon>Onygenales</taxon>
        <taxon>Arthrodermataceae</taxon>
        <taxon>Microsporum</taxon>
    </lineage>
</organism>
<dbReference type="Pfam" id="PF13695">
    <property type="entry name" value="Zn_ribbon_3CxxC"/>
    <property type="match status" value="1"/>
</dbReference>
<evidence type="ECO:0000259" key="4">
    <source>
        <dbReference type="SMART" id="SM01328"/>
    </source>
</evidence>
<keyword evidence="2" id="KW-0863">Zinc-finger</keyword>
<feature type="domain" description="3CxxC-type" evidence="4">
    <location>
        <begin position="51"/>
        <end position="149"/>
    </location>
</feature>
<gene>
    <name evidence="5" type="ORF">MCYG_04176</name>
</gene>
<evidence type="ECO:0000313" key="5">
    <source>
        <dbReference type="EMBL" id="EEQ31357.1"/>
    </source>
</evidence>
<evidence type="ECO:0000256" key="2">
    <source>
        <dbReference type="ARBA" id="ARBA00022771"/>
    </source>
</evidence>
<evidence type="ECO:0000256" key="1">
    <source>
        <dbReference type="ARBA" id="ARBA00022723"/>
    </source>
</evidence>
<evidence type="ECO:0000256" key="3">
    <source>
        <dbReference type="ARBA" id="ARBA00022833"/>
    </source>
</evidence>
<dbReference type="Proteomes" id="UP000002035">
    <property type="component" value="Unassembled WGS sequence"/>
</dbReference>
<dbReference type="AlphaFoldDB" id="C5FNC1"/>
<dbReference type="HOGENOM" id="CLU_089692_1_0_1"/>
<keyword evidence="6" id="KW-1185">Reference proteome</keyword>
<sequence>MSPKKLKIGKEWSLHPSLHDDVSRLLEADGLYFEFHNVDDDISCTKEHDTNITGLFLCPNRTCSAGGWSSKHIAVTIRMYTGTRYNAKVYHQRCETCETLGRPLLNESYAERVVYRLKKWSGIQMEPPPFSGKSNRPHNRKLCEGCKAGHCKVQDPDLVLTNI</sequence>
<proteinExistence type="predicted"/>
<dbReference type="EMBL" id="DS995704">
    <property type="protein sequence ID" value="EEQ31357.1"/>
    <property type="molecule type" value="Genomic_DNA"/>
</dbReference>
<dbReference type="GO" id="GO:0008270">
    <property type="term" value="F:zinc ion binding"/>
    <property type="evidence" value="ECO:0007669"/>
    <property type="project" value="UniProtKB-KW"/>
</dbReference>
<dbReference type="SMART" id="SM01328">
    <property type="entry name" value="zf-3CxxC"/>
    <property type="match status" value="1"/>
</dbReference>
<reference evidence="6" key="1">
    <citation type="journal article" date="2012" name="MBio">
        <title>Comparative genome analysis of Trichophyton rubrum and related dermatophytes reveals candidate genes involved in infection.</title>
        <authorList>
            <person name="Martinez D.A."/>
            <person name="Oliver B.G."/>
            <person name="Graeser Y."/>
            <person name="Goldberg J.M."/>
            <person name="Li W."/>
            <person name="Martinez-Rossi N.M."/>
            <person name="Monod M."/>
            <person name="Shelest E."/>
            <person name="Barton R.C."/>
            <person name="Birch E."/>
            <person name="Brakhage A.A."/>
            <person name="Chen Z."/>
            <person name="Gurr S.J."/>
            <person name="Heiman D."/>
            <person name="Heitman J."/>
            <person name="Kosti I."/>
            <person name="Rossi A."/>
            <person name="Saif S."/>
            <person name="Samalova M."/>
            <person name="Saunders C.W."/>
            <person name="Shea T."/>
            <person name="Summerbell R.C."/>
            <person name="Xu J."/>
            <person name="Young S."/>
            <person name="Zeng Q."/>
            <person name="Birren B.W."/>
            <person name="Cuomo C.A."/>
            <person name="White T.C."/>
        </authorList>
    </citation>
    <scope>NUCLEOTIDE SEQUENCE [LARGE SCALE GENOMIC DNA]</scope>
    <source>
        <strain evidence="6">ATCC MYA-4605 / CBS 113480</strain>
    </source>
</reference>